<evidence type="ECO:0000256" key="9">
    <source>
        <dbReference type="ARBA" id="ARBA00022679"/>
    </source>
</evidence>
<evidence type="ECO:0000256" key="11">
    <source>
        <dbReference type="ARBA" id="ARBA00022842"/>
    </source>
</evidence>
<protein>
    <recommendedName>
        <fullName evidence="6 19">Adenosylcobinamide-GDP ribazoletransferase</fullName>
        <ecNumber evidence="5 19">2.7.8.26</ecNumber>
    </recommendedName>
    <alternativeName>
        <fullName evidence="16 19">Cobalamin synthase</fullName>
    </alternativeName>
    <alternativeName>
        <fullName evidence="15 19">Cobalamin-5'-phosphate synthase</fullName>
    </alternativeName>
</protein>
<evidence type="ECO:0000256" key="15">
    <source>
        <dbReference type="ARBA" id="ARBA00032605"/>
    </source>
</evidence>
<evidence type="ECO:0000256" key="4">
    <source>
        <dbReference type="ARBA" id="ARBA00010561"/>
    </source>
</evidence>
<evidence type="ECO:0000256" key="14">
    <source>
        <dbReference type="ARBA" id="ARBA00025228"/>
    </source>
</evidence>
<evidence type="ECO:0000313" key="20">
    <source>
        <dbReference type="EMBL" id="MBC5616829.1"/>
    </source>
</evidence>
<dbReference type="EC" id="2.7.8.26" evidence="5 19"/>
<keyword evidence="11 19" id="KW-0460">Magnesium</keyword>
<dbReference type="PANTHER" id="PTHR34148:SF1">
    <property type="entry name" value="ADENOSYLCOBINAMIDE-GDP RIBAZOLETRANSFERASE"/>
    <property type="match status" value="1"/>
</dbReference>
<comment type="pathway">
    <text evidence="3 19">Cofactor biosynthesis; adenosylcobalamin biosynthesis; adenosylcobalamin from cob(II)yrinate a,c-diamide: step 7/7.</text>
</comment>
<evidence type="ECO:0000256" key="19">
    <source>
        <dbReference type="HAMAP-Rule" id="MF_00719"/>
    </source>
</evidence>
<dbReference type="EMBL" id="JACOOK010000003">
    <property type="protein sequence ID" value="MBC5616829.1"/>
    <property type="molecule type" value="Genomic_DNA"/>
</dbReference>
<accession>A0ABR7CME4</accession>
<comment type="cofactor">
    <cofactor evidence="1 19">
        <name>Mg(2+)</name>
        <dbReference type="ChEBI" id="CHEBI:18420"/>
    </cofactor>
</comment>
<feature type="transmembrane region" description="Helical" evidence="19">
    <location>
        <begin position="224"/>
        <end position="249"/>
    </location>
</feature>
<keyword evidence="7 19" id="KW-1003">Cell membrane</keyword>
<name>A0ABR7CME4_9BACT</name>
<dbReference type="RefSeq" id="WP_101572598.1">
    <property type="nucleotide sequence ID" value="NZ_JACOOK010000003.1"/>
</dbReference>
<dbReference type="Pfam" id="PF02654">
    <property type="entry name" value="CobS"/>
    <property type="match status" value="1"/>
</dbReference>
<comment type="caution">
    <text evidence="20">The sequence shown here is derived from an EMBL/GenBank/DDBJ whole genome shotgun (WGS) entry which is preliminary data.</text>
</comment>
<comment type="catalytic activity">
    <reaction evidence="17 19">
        <text>alpha-ribazole + adenosylcob(III)inamide-GDP = adenosylcob(III)alamin + GMP + H(+)</text>
        <dbReference type="Rhea" id="RHEA:16049"/>
        <dbReference type="ChEBI" id="CHEBI:10329"/>
        <dbReference type="ChEBI" id="CHEBI:15378"/>
        <dbReference type="ChEBI" id="CHEBI:18408"/>
        <dbReference type="ChEBI" id="CHEBI:58115"/>
        <dbReference type="ChEBI" id="CHEBI:60487"/>
        <dbReference type="EC" id="2.7.8.26"/>
    </reaction>
</comment>
<comment type="subcellular location">
    <subcellularLocation>
        <location evidence="2 19">Cell membrane</location>
        <topology evidence="2 19">Multi-pass membrane protein</topology>
    </subcellularLocation>
</comment>
<dbReference type="InterPro" id="IPR003805">
    <property type="entry name" value="CobS"/>
</dbReference>
<evidence type="ECO:0000256" key="1">
    <source>
        <dbReference type="ARBA" id="ARBA00001946"/>
    </source>
</evidence>
<gene>
    <name evidence="19" type="primary">cobS</name>
    <name evidence="20" type="ORF">H8S08_07315</name>
</gene>
<comment type="function">
    <text evidence="14 19">Joins adenosylcobinamide-GDP and alpha-ribazole to generate adenosylcobalamin (Ado-cobalamin). Also synthesizes adenosylcobalamin 5'-phosphate from adenosylcobinamide-GDP and alpha-ribazole 5'-phosphate.</text>
</comment>
<feature type="transmembrane region" description="Helical" evidence="19">
    <location>
        <begin position="193"/>
        <end position="212"/>
    </location>
</feature>
<sequence length="259" mass="27654">MKQLAAALIFFTRLPLWRVVRVPDACYRRVVAYWSATGWLTAAVTAGVLYGAAFLLPVPAAVLAAVIARVLLTGALHEDGLSDFLDGFGGGRTREQTLAIMKDSRTGSYGIIGLILYFGLLVALLASLPVPVACAAVLCGDPFCKFVASMTINFLPYARPAAQSKSGVVYAPMRVGEIVCGAAFGVLPMLSLFYPPYWLAGLAPFACIAWLIRQMRRRIGGYTGDCCGAAFLLCEGSFYVALVVLYRYYGSGTGAAYLG</sequence>
<evidence type="ECO:0000256" key="12">
    <source>
        <dbReference type="ARBA" id="ARBA00022989"/>
    </source>
</evidence>
<proteinExistence type="inferred from homology"/>
<comment type="similarity">
    <text evidence="4 19">Belongs to the CobS family.</text>
</comment>
<feature type="transmembrane region" description="Helical" evidence="19">
    <location>
        <begin position="48"/>
        <end position="72"/>
    </location>
</feature>
<keyword evidence="8 19" id="KW-0169">Cobalamin biosynthesis</keyword>
<evidence type="ECO:0000256" key="13">
    <source>
        <dbReference type="ARBA" id="ARBA00023136"/>
    </source>
</evidence>
<evidence type="ECO:0000256" key="18">
    <source>
        <dbReference type="ARBA" id="ARBA00049504"/>
    </source>
</evidence>
<evidence type="ECO:0000256" key="6">
    <source>
        <dbReference type="ARBA" id="ARBA00015850"/>
    </source>
</evidence>
<evidence type="ECO:0000256" key="2">
    <source>
        <dbReference type="ARBA" id="ARBA00004651"/>
    </source>
</evidence>
<evidence type="ECO:0000256" key="7">
    <source>
        <dbReference type="ARBA" id="ARBA00022475"/>
    </source>
</evidence>
<keyword evidence="12 19" id="KW-1133">Transmembrane helix</keyword>
<organism evidence="20 21">
    <name type="scientific">Alistipes hominis</name>
    <dbReference type="NCBI Taxonomy" id="2763015"/>
    <lineage>
        <taxon>Bacteria</taxon>
        <taxon>Pseudomonadati</taxon>
        <taxon>Bacteroidota</taxon>
        <taxon>Bacteroidia</taxon>
        <taxon>Bacteroidales</taxon>
        <taxon>Rikenellaceae</taxon>
        <taxon>Alistipes</taxon>
    </lineage>
</organism>
<keyword evidence="9 19" id="KW-0808">Transferase</keyword>
<evidence type="ECO:0000313" key="21">
    <source>
        <dbReference type="Proteomes" id="UP000636891"/>
    </source>
</evidence>
<keyword evidence="21" id="KW-1185">Reference proteome</keyword>
<reference evidence="20 21" key="1">
    <citation type="submission" date="2020-08" db="EMBL/GenBank/DDBJ databases">
        <title>Genome public.</title>
        <authorList>
            <person name="Liu C."/>
            <person name="Sun Q."/>
        </authorList>
    </citation>
    <scope>NUCLEOTIDE SEQUENCE [LARGE SCALE GENOMIC DNA]</scope>
    <source>
        <strain evidence="20 21">New-7</strain>
    </source>
</reference>
<feature type="transmembrane region" description="Helical" evidence="19">
    <location>
        <begin position="109"/>
        <end position="129"/>
    </location>
</feature>
<dbReference type="PANTHER" id="PTHR34148">
    <property type="entry name" value="ADENOSYLCOBINAMIDE-GDP RIBAZOLETRANSFERASE"/>
    <property type="match status" value="1"/>
</dbReference>
<dbReference type="HAMAP" id="MF_00719">
    <property type="entry name" value="CobS"/>
    <property type="match status" value="1"/>
</dbReference>
<dbReference type="Proteomes" id="UP000636891">
    <property type="component" value="Unassembled WGS sequence"/>
</dbReference>
<evidence type="ECO:0000256" key="17">
    <source>
        <dbReference type="ARBA" id="ARBA00048623"/>
    </source>
</evidence>
<keyword evidence="13 19" id="KW-0472">Membrane</keyword>
<evidence type="ECO:0000256" key="8">
    <source>
        <dbReference type="ARBA" id="ARBA00022573"/>
    </source>
</evidence>
<comment type="catalytic activity">
    <reaction evidence="18 19">
        <text>alpha-ribazole 5'-phosphate + adenosylcob(III)inamide-GDP = adenosylcob(III)alamin 5'-phosphate + GMP + H(+)</text>
        <dbReference type="Rhea" id="RHEA:23560"/>
        <dbReference type="ChEBI" id="CHEBI:15378"/>
        <dbReference type="ChEBI" id="CHEBI:57918"/>
        <dbReference type="ChEBI" id="CHEBI:58115"/>
        <dbReference type="ChEBI" id="CHEBI:60487"/>
        <dbReference type="ChEBI" id="CHEBI:60493"/>
        <dbReference type="EC" id="2.7.8.26"/>
    </reaction>
</comment>
<evidence type="ECO:0000256" key="5">
    <source>
        <dbReference type="ARBA" id="ARBA00013200"/>
    </source>
</evidence>
<evidence type="ECO:0000256" key="3">
    <source>
        <dbReference type="ARBA" id="ARBA00004663"/>
    </source>
</evidence>
<evidence type="ECO:0000256" key="10">
    <source>
        <dbReference type="ARBA" id="ARBA00022692"/>
    </source>
</evidence>
<keyword evidence="10 19" id="KW-0812">Transmembrane</keyword>
<evidence type="ECO:0000256" key="16">
    <source>
        <dbReference type="ARBA" id="ARBA00032853"/>
    </source>
</evidence>